<dbReference type="InterPro" id="IPR037147">
    <property type="entry name" value="Ribosomal_bL28_sf"/>
</dbReference>
<dbReference type="GO" id="GO:0005840">
    <property type="term" value="C:ribosome"/>
    <property type="evidence" value="ECO:0007669"/>
    <property type="project" value="UniProtKB-KW"/>
</dbReference>
<keyword evidence="2 5" id="KW-0689">Ribosomal protein</keyword>
<dbReference type="InterPro" id="IPR001383">
    <property type="entry name" value="Ribosomal_bL28_bact-type"/>
</dbReference>
<reference evidence="6" key="1">
    <citation type="submission" date="2020-10" db="EMBL/GenBank/DDBJ databases">
        <authorList>
            <person name="Gilroy R."/>
        </authorList>
    </citation>
    <scope>NUCLEOTIDE SEQUENCE</scope>
    <source>
        <strain evidence="6">35461</strain>
    </source>
</reference>
<reference evidence="6" key="2">
    <citation type="journal article" date="2021" name="PeerJ">
        <title>Extensive microbial diversity within the chicken gut microbiome revealed by metagenomics and culture.</title>
        <authorList>
            <person name="Gilroy R."/>
            <person name="Ravi A."/>
            <person name="Getino M."/>
            <person name="Pursley I."/>
            <person name="Horton D.L."/>
            <person name="Alikhan N.F."/>
            <person name="Baker D."/>
            <person name="Gharbi K."/>
            <person name="Hall N."/>
            <person name="Watson M."/>
            <person name="Adriaenssens E.M."/>
            <person name="Foster-Nyarko E."/>
            <person name="Jarju S."/>
            <person name="Secka A."/>
            <person name="Antonio M."/>
            <person name="Oren A."/>
            <person name="Chaudhuri R.R."/>
            <person name="La Ragione R."/>
            <person name="Hildebrand F."/>
            <person name="Pallen M.J."/>
        </authorList>
    </citation>
    <scope>NUCLEOTIDE SEQUENCE</scope>
    <source>
        <strain evidence="6">35461</strain>
    </source>
</reference>
<name>A0A9D1NMI6_9BACT</name>
<proteinExistence type="inferred from homology"/>
<dbReference type="GO" id="GO:0006412">
    <property type="term" value="P:translation"/>
    <property type="evidence" value="ECO:0007669"/>
    <property type="project" value="UniProtKB-UniRule"/>
</dbReference>
<gene>
    <name evidence="5 6" type="primary">rpmB</name>
    <name evidence="6" type="ORF">IAC79_01320</name>
</gene>
<comment type="similarity">
    <text evidence="1 5">Belongs to the bacterial ribosomal protein bL28 family.</text>
</comment>
<dbReference type="AlphaFoldDB" id="A0A9D1NMI6"/>
<keyword evidence="3 5" id="KW-0687">Ribonucleoprotein</keyword>
<evidence type="ECO:0000313" key="6">
    <source>
        <dbReference type="EMBL" id="HIV08739.1"/>
    </source>
</evidence>
<dbReference type="GO" id="GO:1990904">
    <property type="term" value="C:ribonucleoprotein complex"/>
    <property type="evidence" value="ECO:0007669"/>
    <property type="project" value="UniProtKB-KW"/>
</dbReference>
<evidence type="ECO:0000256" key="2">
    <source>
        <dbReference type="ARBA" id="ARBA00022980"/>
    </source>
</evidence>
<evidence type="ECO:0000256" key="3">
    <source>
        <dbReference type="ARBA" id="ARBA00023274"/>
    </source>
</evidence>
<dbReference type="HAMAP" id="MF_00373">
    <property type="entry name" value="Ribosomal_bL28"/>
    <property type="match status" value="1"/>
</dbReference>
<dbReference type="Gene3D" id="2.30.170.40">
    <property type="entry name" value="Ribosomal protein L28/L24"/>
    <property type="match status" value="1"/>
</dbReference>
<comment type="caution">
    <text evidence="6">The sequence shown here is derived from an EMBL/GenBank/DDBJ whole genome shotgun (WGS) entry which is preliminary data.</text>
</comment>
<dbReference type="NCBIfam" id="TIGR00009">
    <property type="entry name" value="L28"/>
    <property type="match status" value="1"/>
</dbReference>
<dbReference type="InterPro" id="IPR034704">
    <property type="entry name" value="Ribosomal_bL28/bL31-like_sf"/>
</dbReference>
<evidence type="ECO:0000256" key="5">
    <source>
        <dbReference type="HAMAP-Rule" id="MF_00373"/>
    </source>
</evidence>
<accession>A0A9D1NMI6</accession>
<dbReference type="PANTHER" id="PTHR39080:SF1">
    <property type="entry name" value="LARGE RIBOSOMAL SUBUNIT PROTEIN BL28A"/>
    <property type="match status" value="1"/>
</dbReference>
<sequence>MSRICEICGKKPIVGSRIVRHGLEKAKGGIGLHTTGISKRRFTPNLKNVHVRTANGTTCHMTVCAACIKAGRVTKA</sequence>
<protein>
    <recommendedName>
        <fullName evidence="4 5">Large ribosomal subunit protein bL28</fullName>
    </recommendedName>
</protein>
<evidence type="ECO:0000256" key="4">
    <source>
        <dbReference type="ARBA" id="ARBA00035174"/>
    </source>
</evidence>
<dbReference type="SUPFAM" id="SSF143800">
    <property type="entry name" value="L28p-like"/>
    <property type="match status" value="1"/>
</dbReference>
<dbReference type="Proteomes" id="UP000886845">
    <property type="component" value="Unassembled WGS sequence"/>
</dbReference>
<dbReference type="EMBL" id="DVOR01000042">
    <property type="protein sequence ID" value="HIV08739.1"/>
    <property type="molecule type" value="Genomic_DNA"/>
</dbReference>
<dbReference type="PANTHER" id="PTHR39080">
    <property type="entry name" value="50S RIBOSOMAL PROTEIN L28"/>
    <property type="match status" value="1"/>
</dbReference>
<dbReference type="InterPro" id="IPR026569">
    <property type="entry name" value="Ribosomal_bL28"/>
</dbReference>
<evidence type="ECO:0000313" key="7">
    <source>
        <dbReference type="Proteomes" id="UP000886845"/>
    </source>
</evidence>
<dbReference type="GO" id="GO:0003735">
    <property type="term" value="F:structural constituent of ribosome"/>
    <property type="evidence" value="ECO:0007669"/>
    <property type="project" value="InterPro"/>
</dbReference>
<organism evidence="6 7">
    <name type="scientific">Candidatus Spyradenecus faecavium</name>
    <dbReference type="NCBI Taxonomy" id="2840947"/>
    <lineage>
        <taxon>Bacteria</taxon>
        <taxon>Pseudomonadati</taxon>
        <taxon>Lentisphaerota</taxon>
        <taxon>Lentisphaeria</taxon>
        <taxon>Lentisphaerales</taxon>
        <taxon>Lentisphaeraceae</taxon>
        <taxon>Lentisphaeraceae incertae sedis</taxon>
        <taxon>Candidatus Spyradenecus</taxon>
    </lineage>
</organism>
<dbReference type="InterPro" id="IPR050096">
    <property type="entry name" value="Bacterial_rp_bL28"/>
</dbReference>
<dbReference type="Pfam" id="PF00830">
    <property type="entry name" value="Ribosomal_L28"/>
    <property type="match status" value="1"/>
</dbReference>
<evidence type="ECO:0000256" key="1">
    <source>
        <dbReference type="ARBA" id="ARBA00008760"/>
    </source>
</evidence>